<accession>A0AA96KQW2</accession>
<evidence type="ECO:0000313" key="1">
    <source>
        <dbReference type="EMBL" id="WNO29637.1"/>
    </source>
</evidence>
<dbReference type="Proteomes" id="UP001301562">
    <property type="component" value="Segment"/>
</dbReference>
<reference evidence="2" key="1">
    <citation type="submission" date="2023-04" db="EMBL/GenBank/DDBJ databases">
        <title>The genome sequence of Polyangium sp. y55x31.</title>
        <authorList>
            <person name="Zhang X."/>
        </authorList>
    </citation>
    <scope>NUCLEOTIDE SEQUENCE [LARGE SCALE GENOMIC DNA]</scope>
</reference>
<evidence type="ECO:0000313" key="2">
    <source>
        <dbReference type="Proteomes" id="UP001301562"/>
    </source>
</evidence>
<sequence>MQKFNARLVDYYMDKGGDDVVYMLRKMGASELLKEDPHMQRYLRELLIAQQNVLNYFLVGYCEVPEDD</sequence>
<organism evidence="1 2">
    <name type="scientific">Enterobacter phage SDFMU_Pec</name>
    <dbReference type="NCBI Taxonomy" id="3076136"/>
    <lineage>
        <taxon>Viruses</taxon>
        <taxon>Duplodnaviria</taxon>
        <taxon>Heunggongvirae</taxon>
        <taxon>Uroviricota</taxon>
        <taxon>Caudoviricetes</taxon>
        <taxon>Autographivirales</taxon>
        <taxon>Autoscriptoviridae</taxon>
        <taxon>Slopekvirinae</taxon>
        <taxon>Koutsourovirus</taxon>
        <taxon>Koutsourovirus Pec</taxon>
        <taxon>Koutsourovirus KDA1</taxon>
    </lineage>
</organism>
<proteinExistence type="predicted"/>
<name>A0AA96KQW2_9CAUD</name>
<keyword evidence="2" id="KW-1185">Reference proteome</keyword>
<dbReference type="EMBL" id="OQ884028">
    <property type="protein sequence ID" value="WNO29637.1"/>
    <property type="molecule type" value="Genomic_DNA"/>
</dbReference>
<protein>
    <submittedName>
        <fullName evidence="1">Uncharacterized protein</fullName>
    </submittedName>
</protein>